<dbReference type="RefSeq" id="WP_206229308.1">
    <property type="nucleotide sequence ID" value="NZ_JAFIWB010000005.1"/>
</dbReference>
<proteinExistence type="predicted"/>
<evidence type="ECO:0000256" key="1">
    <source>
        <dbReference type="SAM" id="MobiDB-lite"/>
    </source>
</evidence>
<keyword evidence="3" id="KW-1185">Reference proteome</keyword>
<organism evidence="2 3">
    <name type="scientific">Xanthomonas bonasiae</name>
    <dbReference type="NCBI Taxonomy" id="2810351"/>
    <lineage>
        <taxon>Bacteria</taxon>
        <taxon>Pseudomonadati</taxon>
        <taxon>Pseudomonadota</taxon>
        <taxon>Gammaproteobacteria</taxon>
        <taxon>Lysobacterales</taxon>
        <taxon>Lysobacteraceae</taxon>
        <taxon>Xanthomonas</taxon>
    </lineage>
</organism>
<evidence type="ECO:0000313" key="3">
    <source>
        <dbReference type="Proteomes" id="UP000695802"/>
    </source>
</evidence>
<evidence type="ECO:0000313" key="2">
    <source>
        <dbReference type="EMBL" id="MBN6102026.1"/>
    </source>
</evidence>
<accession>A0ABS3B1G9</accession>
<protein>
    <submittedName>
        <fullName evidence="2">Uncharacterized protein</fullName>
    </submittedName>
</protein>
<reference evidence="2 3" key="1">
    <citation type="submission" date="2021-02" db="EMBL/GenBank/DDBJ databases">
        <title>Taxonomically Unique Crown Gall-Associated Xanthomonas Stains Have Deficiency in Virulence Repertories.</title>
        <authorList>
            <person name="Mafakheri H."/>
            <person name="Taghavi S.M."/>
            <person name="Dimkic I."/>
            <person name="Nemanja K."/>
            <person name="Osdaghi E."/>
        </authorList>
    </citation>
    <scope>NUCLEOTIDE SEQUENCE [LARGE SCALE GENOMIC DNA]</scope>
    <source>
        <strain evidence="2 3">FX4</strain>
    </source>
</reference>
<dbReference type="EMBL" id="JAFIWB010000005">
    <property type="protein sequence ID" value="MBN6102026.1"/>
    <property type="molecule type" value="Genomic_DNA"/>
</dbReference>
<gene>
    <name evidence="2" type="ORF">JR064_07575</name>
</gene>
<feature type="region of interest" description="Disordered" evidence="1">
    <location>
        <begin position="1"/>
        <end position="24"/>
    </location>
</feature>
<comment type="caution">
    <text evidence="2">The sequence shown here is derived from an EMBL/GenBank/DDBJ whole genome shotgun (WGS) entry which is preliminary data.</text>
</comment>
<feature type="compositionally biased region" description="Polar residues" evidence="1">
    <location>
        <begin position="15"/>
        <end position="24"/>
    </location>
</feature>
<sequence length="61" mass="6774">MRNENNAGNVRAHQPTRSATTTPTIMTFRPFTAHLPGLQRKTRAAVLRAQRDAALRLDCAT</sequence>
<name>A0ABS3B1G9_9XANT</name>
<dbReference type="Proteomes" id="UP000695802">
    <property type="component" value="Unassembled WGS sequence"/>
</dbReference>